<feature type="compositionally biased region" description="Basic and acidic residues" evidence="1">
    <location>
        <begin position="88"/>
        <end position="106"/>
    </location>
</feature>
<gene>
    <name evidence="3" type="ORF">CSUI_004832</name>
</gene>
<reference evidence="3 4" key="1">
    <citation type="journal article" date="2017" name="Int. J. Parasitol.">
        <title>The genome of the protozoan parasite Cystoisospora suis and a reverse vaccinology approach to identify vaccine candidates.</title>
        <authorList>
            <person name="Palmieri N."/>
            <person name="Shrestha A."/>
            <person name="Ruttkowski B."/>
            <person name="Beck T."/>
            <person name="Vogl C."/>
            <person name="Tomley F."/>
            <person name="Blake D.P."/>
            <person name="Joachim A."/>
        </authorList>
    </citation>
    <scope>NUCLEOTIDE SEQUENCE [LARGE SCALE GENOMIC DNA]</scope>
    <source>
        <strain evidence="3 4">Wien I</strain>
    </source>
</reference>
<protein>
    <recommendedName>
        <fullName evidence="5">Transmembrane protein</fullName>
    </recommendedName>
</protein>
<keyword evidence="2" id="KW-0472">Membrane</keyword>
<evidence type="ECO:0000313" key="3">
    <source>
        <dbReference type="EMBL" id="PHJ21327.1"/>
    </source>
</evidence>
<accession>A0A2C6KVX4</accession>
<evidence type="ECO:0000313" key="4">
    <source>
        <dbReference type="Proteomes" id="UP000221165"/>
    </source>
</evidence>
<dbReference type="GeneID" id="94428225"/>
<comment type="caution">
    <text evidence="3">The sequence shown here is derived from an EMBL/GenBank/DDBJ whole genome shotgun (WGS) entry which is preliminary data.</text>
</comment>
<feature type="transmembrane region" description="Helical" evidence="2">
    <location>
        <begin position="281"/>
        <end position="299"/>
    </location>
</feature>
<feature type="transmembrane region" description="Helical" evidence="2">
    <location>
        <begin position="135"/>
        <end position="154"/>
    </location>
</feature>
<feature type="region of interest" description="Disordered" evidence="1">
    <location>
        <begin position="163"/>
        <end position="191"/>
    </location>
</feature>
<feature type="region of interest" description="Disordered" evidence="1">
    <location>
        <begin position="60"/>
        <end position="123"/>
    </location>
</feature>
<proteinExistence type="predicted"/>
<evidence type="ECO:0000256" key="1">
    <source>
        <dbReference type="SAM" id="MobiDB-lite"/>
    </source>
</evidence>
<organism evidence="3 4">
    <name type="scientific">Cystoisospora suis</name>
    <dbReference type="NCBI Taxonomy" id="483139"/>
    <lineage>
        <taxon>Eukaryota</taxon>
        <taxon>Sar</taxon>
        <taxon>Alveolata</taxon>
        <taxon>Apicomplexa</taxon>
        <taxon>Conoidasida</taxon>
        <taxon>Coccidia</taxon>
        <taxon>Eucoccidiorida</taxon>
        <taxon>Eimeriorina</taxon>
        <taxon>Sarcocystidae</taxon>
        <taxon>Cystoisospora</taxon>
    </lineage>
</organism>
<dbReference type="VEuPathDB" id="ToxoDB:CSUI_004832"/>
<feature type="transmembrane region" description="Helical" evidence="2">
    <location>
        <begin position="252"/>
        <end position="275"/>
    </location>
</feature>
<dbReference type="AlphaFoldDB" id="A0A2C6KVX4"/>
<evidence type="ECO:0008006" key="5">
    <source>
        <dbReference type="Google" id="ProtNLM"/>
    </source>
</evidence>
<dbReference type="EMBL" id="MIGC01002308">
    <property type="protein sequence ID" value="PHJ21327.1"/>
    <property type="molecule type" value="Genomic_DNA"/>
</dbReference>
<sequence length="316" mass="34408">MEQIFRYPGKKFVDTFVIQAKNSSTALFQLREFSVGVNAEPVYICYRKGTVFRGQYMMDGSEDGSRGGTDGGERTLLYSSPRSATVAEAEKNAERLRGESHSERKMPRSGTRNRSHRQPVDSPGVHGLSKVFKGAAAFGVLLLSAIAFRFFLCLGAPSFHRATRQGVSSGVPSRRLADRKAPYQTPALSTGARGASRLPGVGCRAFFDSFGFDSQQETVPLLPAARRDPENLPGDMDSGLLGTRRRFRGSMIVTAVLLASLVLALGAAALISAAMERGDTASAYGLTGLAAALFSLLYLKIRRWLFVPPRPEHRQR</sequence>
<name>A0A2C6KVX4_9APIC</name>
<evidence type="ECO:0000256" key="2">
    <source>
        <dbReference type="SAM" id="Phobius"/>
    </source>
</evidence>
<dbReference type="RefSeq" id="XP_067923011.1">
    <property type="nucleotide sequence ID" value="XM_068065014.1"/>
</dbReference>
<keyword evidence="4" id="KW-1185">Reference proteome</keyword>
<keyword evidence="2" id="KW-0812">Transmembrane</keyword>
<dbReference type="Proteomes" id="UP000221165">
    <property type="component" value="Unassembled WGS sequence"/>
</dbReference>
<keyword evidence="2" id="KW-1133">Transmembrane helix</keyword>